<feature type="domain" description="CENP-V/GFA" evidence="5">
    <location>
        <begin position="7"/>
        <end position="110"/>
    </location>
</feature>
<evidence type="ECO:0000259" key="5">
    <source>
        <dbReference type="PROSITE" id="PS51891"/>
    </source>
</evidence>
<evidence type="ECO:0000313" key="7">
    <source>
        <dbReference type="Proteomes" id="UP000190135"/>
    </source>
</evidence>
<evidence type="ECO:0000256" key="3">
    <source>
        <dbReference type="ARBA" id="ARBA00022833"/>
    </source>
</evidence>
<reference evidence="6 7" key="1">
    <citation type="submission" date="2017-02" db="EMBL/GenBank/DDBJ databases">
        <authorList>
            <person name="Peterson S.W."/>
        </authorList>
    </citation>
    <scope>NUCLEOTIDE SEQUENCE [LARGE SCALE GENOMIC DNA]</scope>
    <source>
        <strain evidence="6 7">USBA 369</strain>
    </source>
</reference>
<accession>A0A1T4PS15</accession>
<dbReference type="Proteomes" id="UP000190135">
    <property type="component" value="Unassembled WGS sequence"/>
</dbReference>
<dbReference type="RefSeq" id="WP_078707667.1">
    <property type="nucleotide sequence ID" value="NZ_FUXL01000004.1"/>
</dbReference>
<sequence>MMGENFQEGGCRCGQVRFRVRGRPMITLACHCTGCQKMSSSAFSLSALYGKENFELISGEPVLGGLRGELKHFFCPSCMSWMFTRLDSLGPFVNIRPTMLDDASGFRPFAETYTCEAMPWAKTTAVRSFEKFPEMEQMPALLAEFAESDF</sequence>
<keyword evidence="7" id="KW-1185">Reference proteome</keyword>
<dbReference type="PROSITE" id="PS51891">
    <property type="entry name" value="CENP_V_GFA"/>
    <property type="match status" value="1"/>
</dbReference>
<keyword evidence="2" id="KW-0479">Metal-binding</keyword>
<evidence type="ECO:0000256" key="1">
    <source>
        <dbReference type="ARBA" id="ARBA00005495"/>
    </source>
</evidence>
<proteinExistence type="inferred from homology"/>
<dbReference type="STRING" id="1365950.SAMN05428963_104123"/>
<dbReference type="GO" id="GO:0046872">
    <property type="term" value="F:metal ion binding"/>
    <property type="evidence" value="ECO:0007669"/>
    <property type="project" value="UniProtKB-KW"/>
</dbReference>
<name>A0A1T4PS15_9HYPH</name>
<dbReference type="Gene3D" id="3.90.1590.10">
    <property type="entry name" value="glutathione-dependent formaldehyde- activating enzyme (gfa)"/>
    <property type="match status" value="1"/>
</dbReference>
<dbReference type="OrthoDB" id="7186766at2"/>
<dbReference type="SUPFAM" id="SSF51316">
    <property type="entry name" value="Mss4-like"/>
    <property type="match status" value="1"/>
</dbReference>
<organism evidence="6 7">
    <name type="scientific">Consotaella salsifontis</name>
    <dbReference type="NCBI Taxonomy" id="1365950"/>
    <lineage>
        <taxon>Bacteria</taxon>
        <taxon>Pseudomonadati</taxon>
        <taxon>Pseudomonadota</taxon>
        <taxon>Alphaproteobacteria</taxon>
        <taxon>Hyphomicrobiales</taxon>
        <taxon>Aurantimonadaceae</taxon>
        <taxon>Consotaella</taxon>
    </lineage>
</organism>
<keyword evidence="3" id="KW-0862">Zinc</keyword>
<dbReference type="InterPro" id="IPR006913">
    <property type="entry name" value="CENP-V/GFA"/>
</dbReference>
<protein>
    <submittedName>
        <fullName evidence="6">Uncharacterized conserved protein</fullName>
    </submittedName>
</protein>
<dbReference type="InterPro" id="IPR011057">
    <property type="entry name" value="Mss4-like_sf"/>
</dbReference>
<evidence type="ECO:0000313" key="6">
    <source>
        <dbReference type="EMBL" id="SJZ94219.1"/>
    </source>
</evidence>
<dbReference type="GO" id="GO:0016846">
    <property type="term" value="F:carbon-sulfur lyase activity"/>
    <property type="evidence" value="ECO:0007669"/>
    <property type="project" value="InterPro"/>
</dbReference>
<gene>
    <name evidence="6" type="ORF">SAMN05428963_104123</name>
</gene>
<keyword evidence="4" id="KW-0456">Lyase</keyword>
<evidence type="ECO:0000256" key="2">
    <source>
        <dbReference type="ARBA" id="ARBA00022723"/>
    </source>
</evidence>
<dbReference type="Pfam" id="PF04828">
    <property type="entry name" value="GFA"/>
    <property type="match status" value="1"/>
</dbReference>
<evidence type="ECO:0000256" key="4">
    <source>
        <dbReference type="ARBA" id="ARBA00023239"/>
    </source>
</evidence>
<dbReference type="AlphaFoldDB" id="A0A1T4PS15"/>
<dbReference type="PANTHER" id="PTHR33337:SF40">
    <property type="entry name" value="CENP-V_GFA DOMAIN-CONTAINING PROTEIN-RELATED"/>
    <property type="match status" value="1"/>
</dbReference>
<dbReference type="EMBL" id="FUXL01000004">
    <property type="protein sequence ID" value="SJZ94219.1"/>
    <property type="molecule type" value="Genomic_DNA"/>
</dbReference>
<dbReference type="PANTHER" id="PTHR33337">
    <property type="entry name" value="GFA DOMAIN-CONTAINING PROTEIN"/>
    <property type="match status" value="1"/>
</dbReference>
<comment type="similarity">
    <text evidence="1">Belongs to the Gfa family.</text>
</comment>